<dbReference type="SUPFAM" id="SSF53901">
    <property type="entry name" value="Thiolase-like"/>
    <property type="match status" value="2"/>
</dbReference>
<dbReference type="InterPro" id="IPR002878">
    <property type="entry name" value="ChsH2_C"/>
</dbReference>
<sequence length="486" mass="52115">MTFGILSFGAYIPRLRLQRKAIADAHGWFNSALKGQGKGERAIANWDEDPVTMAVEAGRDCLAGLGPVSLEALTFASTTFPFLDRLNAGVVAEALALGQDLATADAGQTQRAATSALLAALRGGGPSLIVAAEKRPVKAASPIEMTAGDGAAAILVGEGKPVATLLASATRTADFVDHYRTPESEYDYQWEERWIRDAGYMPLVPPVIKACLAKAGLGPEAVTRFCMPAVLAKVANSVAKGAGIPDAAVADNLHAVCGETGTAHPLVMLVAALEEAKPGDRIMVVGFGQGADVLLFEVTDQISALAPRLGVKGHLARRREETNYAKFLAFNDTVELERGMRAEADKQTALSALWRNRHTVTSFVGGKCSKCGTLQFPKTRVCVNPNCTAIDTQEPEPFSGKIGKINSYTADRLTYSPDPPACYGMIQFDEGGRWMMDFTDVDEKDLAVGHPMRMMFRVKDIDSQRGFRRYFWKAAPAATTDLSGRA</sequence>
<proteinExistence type="predicted"/>
<feature type="domain" description="ChsH2 rubredoxin-like zinc ribbon" evidence="5">
    <location>
        <begin position="363"/>
        <end position="387"/>
    </location>
</feature>
<dbReference type="Pfam" id="PF12172">
    <property type="entry name" value="zf-ChsH2"/>
    <property type="match status" value="1"/>
</dbReference>
<dbReference type="SUPFAM" id="SSF50249">
    <property type="entry name" value="Nucleic acid-binding proteins"/>
    <property type="match status" value="1"/>
</dbReference>
<name>A0A2T4ZF52_9HYPH</name>
<dbReference type="CDD" id="cd00827">
    <property type="entry name" value="init_cond_enzymes"/>
    <property type="match status" value="1"/>
</dbReference>
<comment type="caution">
    <text evidence="6">The sequence shown here is derived from an EMBL/GenBank/DDBJ whole genome shotgun (WGS) entry which is preliminary data.</text>
</comment>
<evidence type="ECO:0000313" key="6">
    <source>
        <dbReference type="EMBL" id="PTM60503.1"/>
    </source>
</evidence>
<dbReference type="GO" id="GO:0016746">
    <property type="term" value="F:acyltransferase activity"/>
    <property type="evidence" value="ECO:0007669"/>
    <property type="project" value="UniProtKB-KW"/>
</dbReference>
<dbReference type="RefSeq" id="WP_108176350.1">
    <property type="nucleotide sequence ID" value="NZ_PZZL01000003.1"/>
</dbReference>
<evidence type="ECO:0000256" key="1">
    <source>
        <dbReference type="ARBA" id="ARBA00022679"/>
    </source>
</evidence>
<dbReference type="Pfam" id="PF01796">
    <property type="entry name" value="OB_ChsH2_C"/>
    <property type="match status" value="1"/>
</dbReference>
<dbReference type="PANTHER" id="PTHR34069">
    <property type="entry name" value="3-OXOACYL-[ACYL-CARRIER-PROTEIN] SYNTHASE 3"/>
    <property type="match status" value="1"/>
</dbReference>
<dbReference type="InterPro" id="IPR012340">
    <property type="entry name" value="NA-bd_OB-fold"/>
</dbReference>
<evidence type="ECO:0000259" key="4">
    <source>
        <dbReference type="Pfam" id="PF08541"/>
    </source>
</evidence>
<dbReference type="PANTHER" id="PTHR34069:SF2">
    <property type="entry name" value="BETA-KETOACYL-[ACYL-CARRIER-PROTEIN] SYNTHASE III"/>
    <property type="match status" value="1"/>
</dbReference>
<keyword evidence="2" id="KW-0012">Acyltransferase</keyword>
<evidence type="ECO:0000256" key="2">
    <source>
        <dbReference type="ARBA" id="ARBA00023315"/>
    </source>
</evidence>
<dbReference type="OrthoDB" id="8771453at2"/>
<evidence type="ECO:0000259" key="3">
    <source>
        <dbReference type="Pfam" id="PF01796"/>
    </source>
</evidence>
<dbReference type="InterPro" id="IPR013747">
    <property type="entry name" value="ACP_syn_III_C"/>
</dbReference>
<dbReference type="Pfam" id="PF08541">
    <property type="entry name" value="ACP_syn_III_C"/>
    <property type="match status" value="1"/>
</dbReference>
<protein>
    <submittedName>
        <fullName evidence="6">3-hydroxy-3-methylglutaryl CoA synthase</fullName>
    </submittedName>
</protein>
<organism evidence="6 7">
    <name type="scientific">Phreatobacter oligotrophus</name>
    <dbReference type="NCBI Taxonomy" id="1122261"/>
    <lineage>
        <taxon>Bacteria</taxon>
        <taxon>Pseudomonadati</taxon>
        <taxon>Pseudomonadota</taxon>
        <taxon>Alphaproteobacteria</taxon>
        <taxon>Hyphomicrobiales</taxon>
        <taxon>Phreatobacteraceae</taxon>
        <taxon>Phreatobacter</taxon>
    </lineage>
</organism>
<feature type="domain" description="ChsH2 C-terminal OB-fold" evidence="3">
    <location>
        <begin position="399"/>
        <end position="457"/>
    </location>
</feature>
<dbReference type="Gene3D" id="3.40.47.10">
    <property type="match status" value="1"/>
</dbReference>
<dbReference type="EMBL" id="PZZL01000003">
    <property type="protein sequence ID" value="PTM60503.1"/>
    <property type="molecule type" value="Genomic_DNA"/>
</dbReference>
<feature type="domain" description="Beta-ketoacyl-[acyl-carrier-protein] synthase III C-terminal" evidence="4">
    <location>
        <begin position="212"/>
        <end position="291"/>
    </location>
</feature>
<reference evidence="6 7" key="1">
    <citation type="submission" date="2018-04" db="EMBL/GenBank/DDBJ databases">
        <title>Genomic Encyclopedia of Archaeal and Bacterial Type Strains, Phase II (KMG-II): from individual species to whole genera.</title>
        <authorList>
            <person name="Goeker M."/>
        </authorList>
    </citation>
    <scope>NUCLEOTIDE SEQUENCE [LARGE SCALE GENOMIC DNA]</scope>
    <source>
        <strain evidence="6 7">DSM 25521</strain>
    </source>
</reference>
<gene>
    <name evidence="6" type="ORF">C8P69_103437</name>
</gene>
<dbReference type="InterPro" id="IPR016039">
    <property type="entry name" value="Thiolase-like"/>
</dbReference>
<accession>A0A2T4ZF52</accession>
<evidence type="ECO:0000259" key="5">
    <source>
        <dbReference type="Pfam" id="PF12172"/>
    </source>
</evidence>
<keyword evidence="1" id="KW-0808">Transferase</keyword>
<dbReference type="Proteomes" id="UP000241808">
    <property type="component" value="Unassembled WGS sequence"/>
</dbReference>
<evidence type="ECO:0000313" key="7">
    <source>
        <dbReference type="Proteomes" id="UP000241808"/>
    </source>
</evidence>
<dbReference type="GO" id="GO:0044550">
    <property type="term" value="P:secondary metabolite biosynthetic process"/>
    <property type="evidence" value="ECO:0007669"/>
    <property type="project" value="TreeGrafter"/>
</dbReference>
<dbReference type="InterPro" id="IPR022002">
    <property type="entry name" value="ChsH2_Znr"/>
</dbReference>
<keyword evidence="7" id="KW-1185">Reference proteome</keyword>
<dbReference type="AlphaFoldDB" id="A0A2T4ZF52"/>